<name>A0A6L9MP31_9HYPH</name>
<comment type="caution">
    <text evidence="1">The sequence shown here is derived from an EMBL/GenBank/DDBJ whole genome shotgun (WGS) entry which is preliminary data.</text>
</comment>
<dbReference type="EMBL" id="JAAAMJ010000030">
    <property type="protein sequence ID" value="NDV89168.1"/>
    <property type="molecule type" value="Genomic_DNA"/>
</dbReference>
<protein>
    <recommendedName>
        <fullName evidence="3">RNA polymerase alpha subunit C-terminal domain-containing protein</fullName>
    </recommendedName>
</protein>
<sequence>MSQERHQAVLRRRQDELSSRARNVLRTGRHAAKFGDWDERSRRLVEVAASYSREELLDEPNAGPVTVEEIAAWLAGKGLELRRHGSSRRSAASKS</sequence>
<evidence type="ECO:0000313" key="1">
    <source>
        <dbReference type="EMBL" id="NDV89168.1"/>
    </source>
</evidence>
<dbReference type="Gene3D" id="1.10.150.20">
    <property type="entry name" value="5' to 3' exonuclease, C-terminal subdomain"/>
    <property type="match status" value="1"/>
</dbReference>
<reference evidence="1 2" key="1">
    <citation type="submission" date="2020-01" db="EMBL/GenBank/DDBJ databases">
        <title>Genomes of bacteria type strains.</title>
        <authorList>
            <person name="Chen J."/>
            <person name="Zhu S."/>
            <person name="Chen J."/>
        </authorList>
    </citation>
    <scope>NUCLEOTIDE SEQUENCE [LARGE SCALE GENOMIC DNA]</scope>
    <source>
        <strain evidence="1 2">KCTC 52919</strain>
    </source>
</reference>
<dbReference type="AlphaFoldDB" id="A0A6L9MP31"/>
<gene>
    <name evidence="1" type="ORF">GTW51_21090</name>
</gene>
<evidence type="ECO:0008006" key="3">
    <source>
        <dbReference type="Google" id="ProtNLM"/>
    </source>
</evidence>
<accession>A0A6L9MP31</accession>
<organism evidence="1 2">
    <name type="scientific">Aurantimonas aggregata</name>
    <dbReference type="NCBI Taxonomy" id="2047720"/>
    <lineage>
        <taxon>Bacteria</taxon>
        <taxon>Pseudomonadati</taxon>
        <taxon>Pseudomonadota</taxon>
        <taxon>Alphaproteobacteria</taxon>
        <taxon>Hyphomicrobiales</taxon>
        <taxon>Aurantimonadaceae</taxon>
        <taxon>Aurantimonas</taxon>
    </lineage>
</organism>
<dbReference type="RefSeq" id="WP_163046021.1">
    <property type="nucleotide sequence ID" value="NZ_JAAAMJ010000030.1"/>
</dbReference>
<evidence type="ECO:0000313" key="2">
    <source>
        <dbReference type="Proteomes" id="UP000476332"/>
    </source>
</evidence>
<dbReference type="Proteomes" id="UP000476332">
    <property type="component" value="Unassembled WGS sequence"/>
</dbReference>
<proteinExistence type="predicted"/>
<keyword evidence="2" id="KW-1185">Reference proteome</keyword>